<organism evidence="1 2">
    <name type="scientific">Catharanthus roseus</name>
    <name type="common">Madagascar periwinkle</name>
    <name type="synonym">Vinca rosea</name>
    <dbReference type="NCBI Taxonomy" id="4058"/>
    <lineage>
        <taxon>Eukaryota</taxon>
        <taxon>Viridiplantae</taxon>
        <taxon>Streptophyta</taxon>
        <taxon>Embryophyta</taxon>
        <taxon>Tracheophyta</taxon>
        <taxon>Spermatophyta</taxon>
        <taxon>Magnoliopsida</taxon>
        <taxon>eudicotyledons</taxon>
        <taxon>Gunneridae</taxon>
        <taxon>Pentapetalae</taxon>
        <taxon>asterids</taxon>
        <taxon>lamiids</taxon>
        <taxon>Gentianales</taxon>
        <taxon>Apocynaceae</taxon>
        <taxon>Rauvolfioideae</taxon>
        <taxon>Vinceae</taxon>
        <taxon>Catharanthinae</taxon>
        <taxon>Catharanthus</taxon>
    </lineage>
</organism>
<dbReference type="Proteomes" id="UP001060085">
    <property type="component" value="Linkage Group LG02"/>
</dbReference>
<sequence>MATSGQNPSDHEIEQGEFNSLLSCLPKEKWWDSPYIYKYKDFWFVSSQLQGVLACEQNSFEAQETDVLLVTVPKSGTIWLKALLFALTNRTHFPVTSLDHPLLLKNPHDLVPFLELIVGSHSSSPRPLPRLCSTHLPAPFLQKSALDSGSKTKIIYLCRNPKDTLVSYWHFVNKLMGSSSVSIDDLFEKFCQGVSLYGPYWDHVLGYWKESVENPDKVLFLSYEKMKENPELSLKHVAEFLNCPFSKEEEECGIVDQIIDLCSFKKMSKMEVNKSGEEKLKIGRIIFLLRWPIGLIILPKTSSTTMGSTMEISQSSSIPKYLQEEDNNLSQECKQILSSLPKEKGWAEPNLYKYQGFWYPSWQFQGVVESQKHFQAQDSDVFLVSSPKCGTTWLKALAFTIINRSSFPINTSHPLMTENPHQIVPCLELDFSSKNDQFYTSFPFSSSPRLISTHLPYVSLPNCVQNSLCKVVYISRNPKDVFISLWHFMNNLRESHLSSNSKEEVFDMFCKGVSLFGPFWDHVLEYWKESLKRPKKVLFLRYEDMKEEARIYVKKLGEFLDCSFSFEEEKEGLIDEIINLCSFENMRNLEVNKSGKLPSGVEHKAFFRQGKVGNWKNELTHQMIHKLNCLSQDKFHGSGLQI</sequence>
<gene>
    <name evidence="1" type="ORF">M9H77_09779</name>
</gene>
<proteinExistence type="predicted"/>
<name>A0ACC0C1J8_CATRO</name>
<comment type="caution">
    <text evidence="1">The sequence shown here is derived from an EMBL/GenBank/DDBJ whole genome shotgun (WGS) entry which is preliminary data.</text>
</comment>
<evidence type="ECO:0000313" key="1">
    <source>
        <dbReference type="EMBL" id="KAI5678829.1"/>
    </source>
</evidence>
<protein>
    <submittedName>
        <fullName evidence="1">Uncharacterized protein</fullName>
    </submittedName>
</protein>
<keyword evidence="2" id="KW-1185">Reference proteome</keyword>
<accession>A0ACC0C1J8</accession>
<reference evidence="2" key="1">
    <citation type="journal article" date="2023" name="Nat. Plants">
        <title>Single-cell RNA sequencing provides a high-resolution roadmap for understanding the multicellular compartmentation of specialized metabolism.</title>
        <authorList>
            <person name="Sun S."/>
            <person name="Shen X."/>
            <person name="Li Y."/>
            <person name="Li Y."/>
            <person name="Wang S."/>
            <person name="Li R."/>
            <person name="Zhang H."/>
            <person name="Shen G."/>
            <person name="Guo B."/>
            <person name="Wei J."/>
            <person name="Xu J."/>
            <person name="St-Pierre B."/>
            <person name="Chen S."/>
            <person name="Sun C."/>
        </authorList>
    </citation>
    <scope>NUCLEOTIDE SEQUENCE [LARGE SCALE GENOMIC DNA]</scope>
</reference>
<dbReference type="EMBL" id="CM044702">
    <property type="protein sequence ID" value="KAI5678829.1"/>
    <property type="molecule type" value="Genomic_DNA"/>
</dbReference>
<evidence type="ECO:0000313" key="2">
    <source>
        <dbReference type="Proteomes" id="UP001060085"/>
    </source>
</evidence>